<name>A0A6C0DH81_9ZZZZ</name>
<dbReference type="EMBL" id="MN739619">
    <property type="protein sequence ID" value="QHT16288.1"/>
    <property type="molecule type" value="Genomic_DNA"/>
</dbReference>
<reference evidence="1" key="1">
    <citation type="journal article" date="2020" name="Nature">
        <title>Giant virus diversity and host interactions through global metagenomics.</title>
        <authorList>
            <person name="Schulz F."/>
            <person name="Roux S."/>
            <person name="Paez-Espino D."/>
            <person name="Jungbluth S."/>
            <person name="Walsh D.A."/>
            <person name="Denef V.J."/>
            <person name="McMahon K.D."/>
            <person name="Konstantinidis K.T."/>
            <person name="Eloe-Fadrosh E.A."/>
            <person name="Kyrpides N.C."/>
            <person name="Woyke T."/>
        </authorList>
    </citation>
    <scope>NUCLEOTIDE SEQUENCE</scope>
    <source>
        <strain evidence="1">GVMAG-M-3300023174-182</strain>
    </source>
</reference>
<organism evidence="1">
    <name type="scientific">viral metagenome</name>
    <dbReference type="NCBI Taxonomy" id="1070528"/>
    <lineage>
        <taxon>unclassified sequences</taxon>
        <taxon>metagenomes</taxon>
        <taxon>organismal metagenomes</taxon>
    </lineage>
</organism>
<dbReference type="AlphaFoldDB" id="A0A6C0DH81"/>
<sequence>MTLIVNIIKENMVKLPYDIIVNHIIPYTYEIQPIHVRLDIISFTRDIEFVKNIYGFHYNYLILLNDLILFHNDSNKTKEFNPKRSLESKIIFIWSRMTPQKRKHFICVNLSTTPNFYHSLR</sequence>
<evidence type="ECO:0000313" key="1">
    <source>
        <dbReference type="EMBL" id="QHT16288.1"/>
    </source>
</evidence>
<proteinExistence type="predicted"/>
<accession>A0A6C0DH81</accession>
<protein>
    <submittedName>
        <fullName evidence="1">Uncharacterized protein</fullName>
    </submittedName>
</protein>